<dbReference type="InterPro" id="IPR036249">
    <property type="entry name" value="Thioredoxin-like_sf"/>
</dbReference>
<dbReference type="PRINTS" id="PR00420">
    <property type="entry name" value="RNGMNOXGNASE"/>
</dbReference>
<keyword evidence="4" id="KW-0560">Oxidoreductase</keyword>
<evidence type="ECO:0008006" key="9">
    <source>
        <dbReference type="Google" id="ProtNLM"/>
    </source>
</evidence>
<dbReference type="EMBL" id="GL573169">
    <property type="protein sequence ID" value="ELR01632.1"/>
    <property type="molecule type" value="Genomic_DNA"/>
</dbReference>
<dbReference type="SUPFAM" id="SSF54373">
    <property type="entry name" value="FAD-linked reductases, C-terminal domain"/>
    <property type="match status" value="1"/>
</dbReference>
<dbReference type="SUPFAM" id="SSF52833">
    <property type="entry name" value="Thioredoxin-like"/>
    <property type="match status" value="1"/>
</dbReference>
<keyword evidence="8" id="KW-1185">Reference proteome</keyword>
<dbReference type="InterPro" id="IPR012941">
    <property type="entry name" value="Phe_hydrox_C_dim_dom"/>
</dbReference>
<proteinExistence type="inferred from homology"/>
<comment type="similarity">
    <text evidence="1">Belongs to the PheA/TfdB FAD monooxygenase family.</text>
</comment>
<dbReference type="PANTHER" id="PTHR43004:SF10">
    <property type="entry name" value="2-MONOOXYGENASE, PUTATIVE (AFU_ORTHOLOGUE AFUA_6G11480)-RELATED"/>
    <property type="match status" value="1"/>
</dbReference>
<evidence type="ECO:0000313" key="7">
    <source>
        <dbReference type="EMBL" id="ELR01632.1"/>
    </source>
</evidence>
<protein>
    <recommendedName>
        <fullName evidence="9">FAD-binding domain-containing protein</fullName>
    </recommendedName>
</protein>
<dbReference type="Gene3D" id="3.50.50.60">
    <property type="entry name" value="FAD/NAD(P)-binding domain"/>
    <property type="match status" value="1"/>
</dbReference>
<name>L8FL42_PSED2</name>
<dbReference type="HOGENOM" id="CLU_009665_9_0_1"/>
<dbReference type="InterPro" id="IPR038220">
    <property type="entry name" value="PHOX_C_sf"/>
</dbReference>
<feature type="domain" description="FAD-binding" evidence="5">
    <location>
        <begin position="31"/>
        <end position="144"/>
    </location>
</feature>
<dbReference type="InterPro" id="IPR036188">
    <property type="entry name" value="FAD/NAD-bd_sf"/>
</dbReference>
<dbReference type="InterPro" id="IPR050641">
    <property type="entry name" value="RIFMO-like"/>
</dbReference>
<dbReference type="Gene3D" id="3.40.30.20">
    <property type="match status" value="1"/>
</dbReference>
<dbReference type="InParanoid" id="L8FL42"/>
<dbReference type="GO" id="GO:0016709">
    <property type="term" value="F:oxidoreductase activity, acting on paired donors, with incorporation or reduction of molecular oxygen, NAD(P)H as one donor, and incorporation of one atom of oxygen"/>
    <property type="evidence" value="ECO:0007669"/>
    <property type="project" value="UniProtKB-ARBA"/>
</dbReference>
<evidence type="ECO:0000256" key="2">
    <source>
        <dbReference type="ARBA" id="ARBA00022630"/>
    </source>
</evidence>
<dbReference type="AlphaFoldDB" id="L8FL42"/>
<dbReference type="Gene3D" id="3.30.9.10">
    <property type="entry name" value="D-Amino Acid Oxidase, subunit A, domain 2"/>
    <property type="match status" value="1"/>
</dbReference>
<evidence type="ECO:0000259" key="6">
    <source>
        <dbReference type="Pfam" id="PF07976"/>
    </source>
</evidence>
<dbReference type="SUPFAM" id="SSF51905">
    <property type="entry name" value="FAD/NAD(P)-binding domain"/>
    <property type="match status" value="1"/>
</dbReference>
<dbReference type="OrthoDB" id="1716816at2759"/>
<evidence type="ECO:0000313" key="8">
    <source>
        <dbReference type="Proteomes" id="UP000011064"/>
    </source>
</evidence>
<dbReference type="Pfam" id="PF07976">
    <property type="entry name" value="Phe_hydrox_dim"/>
    <property type="match status" value="1"/>
</dbReference>
<dbReference type="STRING" id="658429.L8FL42"/>
<dbReference type="InterPro" id="IPR002938">
    <property type="entry name" value="FAD-bd"/>
</dbReference>
<keyword evidence="2" id="KW-0285">Flavoprotein</keyword>
<organism evidence="7 8">
    <name type="scientific">Pseudogymnoascus destructans (strain ATCC MYA-4855 / 20631-21)</name>
    <name type="common">Bat white-nose syndrome fungus</name>
    <name type="synonym">Geomyces destructans</name>
    <dbReference type="NCBI Taxonomy" id="658429"/>
    <lineage>
        <taxon>Eukaryota</taxon>
        <taxon>Fungi</taxon>
        <taxon>Dikarya</taxon>
        <taxon>Ascomycota</taxon>
        <taxon>Pezizomycotina</taxon>
        <taxon>Leotiomycetes</taxon>
        <taxon>Thelebolales</taxon>
        <taxon>Thelebolaceae</taxon>
        <taxon>Pseudogymnoascus</taxon>
    </lineage>
</organism>
<keyword evidence="3" id="KW-0274">FAD</keyword>
<sequence length="342" mass="37848">MDVFPRTNFPDIRKKATLQSSSGNLSIIPREGGSMDVQLSDLHSTASRIFHSYQVEIAETFWWSAYAIGQRQADFFAKDNRVFLTGDACHTHSPKAGQGMNKSLQDGYNIGWKLAQVLKGQSPPELLETYVQERQKVAADLIDFDRAFHFIKAGQYTAGLTAKYGDSQITNAKDSMQSLAANLIVGMRFPSAQVVRFCDAKAMQLVKALPSDGLWRVVILAGDISEPGSATRLVELGAYLYSSGGPIRSHTPASADIDFFIEPIAVLSGKRVNTVQDQILDCFSPITGKWKMRDLHKVYFDDETYNSGHGKVYGFYGIEPSKGAVAIVRPDHCRCSPLFFRS</sequence>
<dbReference type="CDD" id="cd02979">
    <property type="entry name" value="PHOX_C"/>
    <property type="match status" value="1"/>
</dbReference>
<gene>
    <name evidence="7" type="ORF">GMDG_00008</name>
</gene>
<feature type="domain" description="Phenol hydroxylase-like C-terminal dimerisation" evidence="6">
    <location>
        <begin position="163"/>
        <end position="332"/>
    </location>
</feature>
<dbReference type="PANTHER" id="PTHR43004">
    <property type="entry name" value="TRK SYSTEM POTASSIUM UPTAKE PROTEIN"/>
    <property type="match status" value="1"/>
</dbReference>
<evidence type="ECO:0000256" key="1">
    <source>
        <dbReference type="ARBA" id="ARBA00007801"/>
    </source>
</evidence>
<dbReference type="Proteomes" id="UP000011064">
    <property type="component" value="Unassembled WGS sequence"/>
</dbReference>
<evidence type="ECO:0000256" key="3">
    <source>
        <dbReference type="ARBA" id="ARBA00022827"/>
    </source>
</evidence>
<evidence type="ECO:0000259" key="5">
    <source>
        <dbReference type="Pfam" id="PF01494"/>
    </source>
</evidence>
<accession>L8FL42</accession>
<dbReference type="Pfam" id="PF01494">
    <property type="entry name" value="FAD_binding_3"/>
    <property type="match status" value="1"/>
</dbReference>
<dbReference type="VEuPathDB" id="FungiDB:GMDG_00008"/>
<evidence type="ECO:0000256" key="4">
    <source>
        <dbReference type="ARBA" id="ARBA00023002"/>
    </source>
</evidence>
<dbReference type="GO" id="GO:0071949">
    <property type="term" value="F:FAD binding"/>
    <property type="evidence" value="ECO:0007669"/>
    <property type="project" value="InterPro"/>
</dbReference>
<reference evidence="8" key="1">
    <citation type="submission" date="2010-09" db="EMBL/GenBank/DDBJ databases">
        <title>The genome sequence of Geomyces destructans 20631-21.</title>
        <authorList>
            <consortium name="The Broad Institute Genome Sequencing Platform"/>
            <person name="Cuomo C.A."/>
            <person name="Blehert D.S."/>
            <person name="Lorch J.M."/>
            <person name="Young S.K."/>
            <person name="Zeng Q."/>
            <person name="Gargeya S."/>
            <person name="Fitzgerald M."/>
            <person name="Haas B."/>
            <person name="Abouelleil A."/>
            <person name="Alvarado L."/>
            <person name="Arachchi H.M."/>
            <person name="Berlin A."/>
            <person name="Brown A."/>
            <person name="Chapman S.B."/>
            <person name="Chen Z."/>
            <person name="Dunbar C."/>
            <person name="Freedman E."/>
            <person name="Gearin G."/>
            <person name="Gellesch M."/>
            <person name="Goldberg J."/>
            <person name="Griggs A."/>
            <person name="Gujja S."/>
            <person name="Heiman D."/>
            <person name="Howarth C."/>
            <person name="Larson L."/>
            <person name="Lui A."/>
            <person name="MacDonald P.J.P."/>
            <person name="Montmayeur A."/>
            <person name="Murphy C."/>
            <person name="Neiman D."/>
            <person name="Pearson M."/>
            <person name="Priest M."/>
            <person name="Roberts A."/>
            <person name="Saif S."/>
            <person name="Shea T."/>
            <person name="Shenoy N."/>
            <person name="Sisk P."/>
            <person name="Stolte C."/>
            <person name="Sykes S."/>
            <person name="Wortman J."/>
            <person name="Nusbaum C."/>
            <person name="Birren B."/>
        </authorList>
    </citation>
    <scope>NUCLEOTIDE SEQUENCE [LARGE SCALE GENOMIC DNA]</scope>
    <source>
        <strain evidence="8">ATCC MYA-4855 / 20631-21</strain>
    </source>
</reference>